<dbReference type="PROSITE" id="PS51679">
    <property type="entry name" value="SAM_MT_C5"/>
    <property type="match status" value="1"/>
</dbReference>
<name>A0AAV0C8W9_9ASTE</name>
<evidence type="ECO:0000256" key="5">
    <source>
        <dbReference type="ARBA" id="ARBA00022691"/>
    </source>
</evidence>
<dbReference type="SUPFAM" id="SSF54160">
    <property type="entry name" value="Chromo domain-like"/>
    <property type="match status" value="1"/>
</dbReference>
<dbReference type="InterPro" id="IPR023780">
    <property type="entry name" value="Chromo_domain"/>
</dbReference>
<evidence type="ECO:0000256" key="4">
    <source>
        <dbReference type="ARBA" id="ARBA00022679"/>
    </source>
</evidence>
<dbReference type="EC" id="2.1.1.37" evidence="2"/>
<proteinExistence type="inferred from homology"/>
<dbReference type="InterPro" id="IPR050390">
    <property type="entry name" value="C5-Methyltransferase"/>
</dbReference>
<keyword evidence="4 9" id="KW-0808">Transferase</keyword>
<sequence>MVSQRKASSRLAEAASANSDSRRKSSRVIKKVLDPAADAGIEAPSVVAAPAKRKASGDGTPAEQDLSRKSKRRKGMEVLDLTDDGVEFYELEDEDEDEDEDVSHGVNVVNLARPPARRAPAKASDDDDGEFIGDPVPVEEAKQKWSHRYQKTTGRAYAGIKSITIQDGAADILQAKRHFTSAKVDNVIYNVGEDAYVMAGEGEDNYICKIIEMFESLDGVRYFTAQWYYRAKDTVIKSCDEFVDKRRVFFSEVKDDNSIGCLVQKVNIQRIPYNGNSNSRENIRSDCDFYCDMMYLVPFSTFLNLPPDFTVPSDSSSTISSDQDVVEAKEHNSEKTLLDLYSGCGGMSTGLCLGAKESGINLVTKWAVDLNQYACESLRKNHPETNVRNEPAEDFLSLLKEWQQLCVSCLLIKSSCPPHPHLNLSSNEEEEENDDDDNVDESNVDGVDEVYEVEHILDVCYGDPKELKKPGLYFKIHWKGYTADYDTWEPIEGLSDCPQKIKEFVVNGFKEKRLPLPGHVDVICGGPPCQGISGFNRFRNSKNPLQDPKNKQLTVFMDMVDFLRPRFVLMENVVDLLKFSNGFLGRYGLSRLVGMNYQARLGMMAAGSYGLPQFRMRVFMWGSLQGEKLPQYPLPTNKVVFRGVVPTEFELNYVTYESPDVSLKKELFLGDAISDLPLVENNEQRDDMEYANEPVTEFQQLIRLGRDGMPGKVLHDHRPLQLNDDDYQRVCHIPKRKGANFRDLPGVKVVAKKVQWDQDVERVYLPSGKPLVPDYAMTFVNGTSSKPFRRLWWDETVPTVVTRAEPHNQAIVHPLQDRVLTIRENARLQGFPDYYKLYGPIKERYIQVGNAVAVPVGKALGYSLALAFKGLSGVSSTFSLPEEYGEIVGSPVDQMSPAEVSQ</sequence>
<dbReference type="FunFam" id="3.90.120.10:FF:000003">
    <property type="entry name" value="DNA (cytosine-5)-methyltransferase 1"/>
    <property type="match status" value="1"/>
</dbReference>
<organism evidence="13 14">
    <name type="scientific">Cuscuta epithymum</name>
    <dbReference type="NCBI Taxonomy" id="186058"/>
    <lineage>
        <taxon>Eukaryota</taxon>
        <taxon>Viridiplantae</taxon>
        <taxon>Streptophyta</taxon>
        <taxon>Embryophyta</taxon>
        <taxon>Tracheophyta</taxon>
        <taxon>Spermatophyta</taxon>
        <taxon>Magnoliopsida</taxon>
        <taxon>eudicotyledons</taxon>
        <taxon>Gunneridae</taxon>
        <taxon>Pentapetalae</taxon>
        <taxon>asterids</taxon>
        <taxon>lamiids</taxon>
        <taxon>Solanales</taxon>
        <taxon>Convolvulaceae</taxon>
        <taxon>Cuscuteae</taxon>
        <taxon>Cuscuta</taxon>
        <taxon>Cuscuta subgen. Cuscuta</taxon>
    </lineage>
</organism>
<dbReference type="PANTHER" id="PTHR10629">
    <property type="entry name" value="CYTOSINE-SPECIFIC METHYLTRANSFERASE"/>
    <property type="match status" value="1"/>
</dbReference>
<feature type="region of interest" description="Disordered" evidence="10">
    <location>
        <begin position="1"/>
        <end position="77"/>
    </location>
</feature>
<evidence type="ECO:0000256" key="3">
    <source>
        <dbReference type="ARBA" id="ARBA00022603"/>
    </source>
</evidence>
<dbReference type="SMART" id="SM00439">
    <property type="entry name" value="BAH"/>
    <property type="match status" value="1"/>
</dbReference>
<dbReference type="Gene3D" id="3.90.120.10">
    <property type="entry name" value="DNA Methylase, subunit A, domain 2"/>
    <property type="match status" value="1"/>
</dbReference>
<dbReference type="GO" id="GO:0003682">
    <property type="term" value="F:chromatin binding"/>
    <property type="evidence" value="ECO:0007669"/>
    <property type="project" value="InterPro"/>
</dbReference>
<evidence type="ECO:0000259" key="12">
    <source>
        <dbReference type="PROSITE" id="PS51038"/>
    </source>
</evidence>
<keyword evidence="3 9" id="KW-0489">Methyltransferase</keyword>
<evidence type="ECO:0000256" key="9">
    <source>
        <dbReference type="PROSITE-ProRule" id="PRU01016"/>
    </source>
</evidence>
<dbReference type="PROSITE" id="PS51038">
    <property type="entry name" value="BAH"/>
    <property type="match status" value="1"/>
</dbReference>
<feature type="domain" description="BAH" evidence="12">
    <location>
        <begin position="187"/>
        <end position="306"/>
    </location>
</feature>
<dbReference type="InterPro" id="IPR043151">
    <property type="entry name" value="BAH_sf"/>
</dbReference>
<gene>
    <name evidence="13" type="ORF">CEPIT_LOCUS2305</name>
</gene>
<dbReference type="GO" id="GO:0005634">
    <property type="term" value="C:nucleus"/>
    <property type="evidence" value="ECO:0007669"/>
    <property type="project" value="UniProtKB-SubCell"/>
</dbReference>
<keyword evidence="5 9" id="KW-0949">S-adenosyl-L-methionine</keyword>
<evidence type="ECO:0000256" key="7">
    <source>
        <dbReference type="ARBA" id="ARBA00023242"/>
    </source>
</evidence>
<protein>
    <recommendedName>
        <fullName evidence="2">DNA (cytosine-5-)-methyltransferase</fullName>
        <ecNumber evidence="2">2.1.1.37</ecNumber>
    </recommendedName>
</protein>
<feature type="active site" evidence="9">
    <location>
        <position position="529"/>
    </location>
</feature>
<feature type="compositionally biased region" description="Acidic residues" evidence="10">
    <location>
        <begin position="427"/>
        <end position="443"/>
    </location>
</feature>
<evidence type="ECO:0000256" key="6">
    <source>
        <dbReference type="ARBA" id="ARBA00023125"/>
    </source>
</evidence>
<dbReference type="GO" id="GO:0003677">
    <property type="term" value="F:DNA binding"/>
    <property type="evidence" value="ECO:0007669"/>
    <property type="project" value="UniProtKB-KW"/>
</dbReference>
<evidence type="ECO:0000256" key="10">
    <source>
        <dbReference type="SAM" id="MobiDB-lite"/>
    </source>
</evidence>
<dbReference type="InterPro" id="IPR001525">
    <property type="entry name" value="C5_MeTfrase"/>
</dbReference>
<keyword evidence="6" id="KW-0238">DNA-binding</keyword>
<reference evidence="13" key="1">
    <citation type="submission" date="2022-07" db="EMBL/GenBank/DDBJ databases">
        <authorList>
            <person name="Macas J."/>
            <person name="Novak P."/>
            <person name="Neumann P."/>
        </authorList>
    </citation>
    <scope>NUCLEOTIDE SEQUENCE</scope>
</reference>
<dbReference type="PRINTS" id="PR00105">
    <property type="entry name" value="C5METTRFRASE"/>
</dbReference>
<accession>A0AAV0C8W9</accession>
<comment type="catalytic activity">
    <reaction evidence="8">
        <text>a 2'-deoxycytidine in DNA + S-adenosyl-L-methionine = a 5-methyl-2'-deoxycytidine in DNA + S-adenosyl-L-homocysteine + H(+)</text>
        <dbReference type="Rhea" id="RHEA:13681"/>
        <dbReference type="Rhea" id="RHEA-COMP:11369"/>
        <dbReference type="Rhea" id="RHEA-COMP:11370"/>
        <dbReference type="ChEBI" id="CHEBI:15378"/>
        <dbReference type="ChEBI" id="CHEBI:57856"/>
        <dbReference type="ChEBI" id="CHEBI:59789"/>
        <dbReference type="ChEBI" id="CHEBI:85452"/>
        <dbReference type="ChEBI" id="CHEBI:85454"/>
        <dbReference type="EC" id="2.1.1.37"/>
    </reaction>
</comment>
<dbReference type="GO" id="GO:0032259">
    <property type="term" value="P:methylation"/>
    <property type="evidence" value="ECO:0007669"/>
    <property type="project" value="UniProtKB-KW"/>
</dbReference>
<dbReference type="InterPro" id="IPR018117">
    <property type="entry name" value="C5_DNA_meth_AS"/>
</dbReference>
<evidence type="ECO:0000313" key="14">
    <source>
        <dbReference type="Proteomes" id="UP001152523"/>
    </source>
</evidence>
<feature type="domain" description="Chromo" evidence="11">
    <location>
        <begin position="451"/>
        <end position="504"/>
    </location>
</feature>
<evidence type="ECO:0000256" key="8">
    <source>
        <dbReference type="ARBA" id="ARBA00047422"/>
    </source>
</evidence>
<comment type="subcellular location">
    <subcellularLocation>
        <location evidence="1">Nucleus</location>
    </subcellularLocation>
</comment>
<evidence type="ECO:0000256" key="2">
    <source>
        <dbReference type="ARBA" id="ARBA00011975"/>
    </source>
</evidence>
<dbReference type="Pfam" id="PF00385">
    <property type="entry name" value="Chromo"/>
    <property type="match status" value="1"/>
</dbReference>
<dbReference type="InterPro" id="IPR016197">
    <property type="entry name" value="Chromo-like_dom_sf"/>
</dbReference>
<dbReference type="SUPFAM" id="SSF53335">
    <property type="entry name" value="S-adenosyl-L-methionine-dependent methyltransferases"/>
    <property type="match status" value="1"/>
</dbReference>
<dbReference type="InterPro" id="IPR029063">
    <property type="entry name" value="SAM-dependent_MTases_sf"/>
</dbReference>
<dbReference type="EMBL" id="CAMAPF010000012">
    <property type="protein sequence ID" value="CAH9065707.1"/>
    <property type="molecule type" value="Genomic_DNA"/>
</dbReference>
<feature type="region of interest" description="Disordered" evidence="10">
    <location>
        <begin position="422"/>
        <end position="443"/>
    </location>
</feature>
<dbReference type="AlphaFoldDB" id="A0AAV0C8W9"/>
<dbReference type="GO" id="GO:0044027">
    <property type="term" value="P:negative regulation of gene expression via chromosomal CpG island methylation"/>
    <property type="evidence" value="ECO:0007669"/>
    <property type="project" value="TreeGrafter"/>
</dbReference>
<dbReference type="CDD" id="cd18635">
    <property type="entry name" value="CD_CMT3_like"/>
    <property type="match status" value="1"/>
</dbReference>
<comment type="caution">
    <text evidence="13">The sequence shown here is derived from an EMBL/GenBank/DDBJ whole genome shotgun (WGS) entry which is preliminary data.</text>
</comment>
<dbReference type="GO" id="GO:0003886">
    <property type="term" value="F:DNA (cytosine-5-)-methyltransferase activity"/>
    <property type="evidence" value="ECO:0007669"/>
    <property type="project" value="UniProtKB-EC"/>
</dbReference>
<keyword evidence="14" id="KW-1185">Reference proteome</keyword>
<dbReference type="Proteomes" id="UP001152523">
    <property type="component" value="Unassembled WGS sequence"/>
</dbReference>
<dbReference type="Pfam" id="PF01426">
    <property type="entry name" value="BAH"/>
    <property type="match status" value="1"/>
</dbReference>
<dbReference type="Gene3D" id="3.40.50.150">
    <property type="entry name" value="Vaccinia Virus protein VP39"/>
    <property type="match status" value="1"/>
</dbReference>
<dbReference type="PROSITE" id="PS50013">
    <property type="entry name" value="CHROMO_2"/>
    <property type="match status" value="1"/>
</dbReference>
<dbReference type="PANTHER" id="PTHR10629:SF50">
    <property type="entry name" value="DNA (CYTOSINE-5)-METHYLTRANSFERASE CMT3"/>
    <property type="match status" value="1"/>
</dbReference>
<dbReference type="PROSITE" id="PS00094">
    <property type="entry name" value="C5_MTASE_1"/>
    <property type="match status" value="1"/>
</dbReference>
<evidence type="ECO:0000256" key="1">
    <source>
        <dbReference type="ARBA" id="ARBA00004123"/>
    </source>
</evidence>
<comment type="similarity">
    <text evidence="9">Belongs to the class I-like SAM-binding methyltransferase superfamily. C5-methyltransferase family.</text>
</comment>
<keyword evidence="7" id="KW-0539">Nucleus</keyword>
<dbReference type="SMART" id="SM00298">
    <property type="entry name" value="CHROMO"/>
    <property type="match status" value="1"/>
</dbReference>
<dbReference type="InterPro" id="IPR000953">
    <property type="entry name" value="Chromo/chromo_shadow_dom"/>
</dbReference>
<evidence type="ECO:0000313" key="13">
    <source>
        <dbReference type="EMBL" id="CAH9065707.1"/>
    </source>
</evidence>
<dbReference type="Pfam" id="PF00145">
    <property type="entry name" value="DNA_methylase"/>
    <property type="match status" value="1"/>
</dbReference>
<dbReference type="Gene3D" id="2.30.30.490">
    <property type="match status" value="1"/>
</dbReference>
<evidence type="ECO:0000259" key="11">
    <source>
        <dbReference type="PROSITE" id="PS50013"/>
    </source>
</evidence>
<dbReference type="InterPro" id="IPR001025">
    <property type="entry name" value="BAH_dom"/>
</dbReference>